<sequence length="59" mass="6816">MVGWDLAHHFYDYALEAMGQQLVDKDFILSTFLANGGFVETENNFVHYTLVRFAYLKPA</sequence>
<evidence type="ECO:0000313" key="1">
    <source>
        <dbReference type="EMBL" id="QHU05373.1"/>
    </source>
</evidence>
<proteinExistence type="predicted"/>
<name>A0A6C0JJ17_9ZZZZ</name>
<organism evidence="1">
    <name type="scientific">viral metagenome</name>
    <dbReference type="NCBI Taxonomy" id="1070528"/>
    <lineage>
        <taxon>unclassified sequences</taxon>
        <taxon>metagenomes</taxon>
        <taxon>organismal metagenomes</taxon>
    </lineage>
</organism>
<protein>
    <submittedName>
        <fullName evidence="1">Uncharacterized protein</fullName>
    </submittedName>
</protein>
<dbReference type="EMBL" id="MN740412">
    <property type="protein sequence ID" value="QHU05373.1"/>
    <property type="molecule type" value="Genomic_DNA"/>
</dbReference>
<reference evidence="1" key="1">
    <citation type="journal article" date="2020" name="Nature">
        <title>Giant virus diversity and host interactions through global metagenomics.</title>
        <authorList>
            <person name="Schulz F."/>
            <person name="Roux S."/>
            <person name="Paez-Espino D."/>
            <person name="Jungbluth S."/>
            <person name="Walsh D.A."/>
            <person name="Denef V.J."/>
            <person name="McMahon K.D."/>
            <person name="Konstantinidis K.T."/>
            <person name="Eloe-Fadrosh E.A."/>
            <person name="Kyrpides N.C."/>
            <person name="Woyke T."/>
        </authorList>
    </citation>
    <scope>NUCLEOTIDE SEQUENCE</scope>
    <source>
        <strain evidence="1">GVMAG-M-3300027734-16</strain>
    </source>
</reference>
<dbReference type="AlphaFoldDB" id="A0A6C0JJ17"/>
<accession>A0A6C0JJ17</accession>